<keyword evidence="4" id="KW-1185">Reference proteome</keyword>
<dbReference type="InterPro" id="IPR006674">
    <property type="entry name" value="HD_domain"/>
</dbReference>
<dbReference type="NCBIfam" id="TIGR00277">
    <property type="entry name" value="HDIG"/>
    <property type="match status" value="1"/>
</dbReference>
<dbReference type="CDD" id="cd00077">
    <property type="entry name" value="HDc"/>
    <property type="match status" value="1"/>
</dbReference>
<dbReference type="KEGG" id="cja:CJA_2573"/>
<dbReference type="PROSITE" id="PS51832">
    <property type="entry name" value="HD_GYP"/>
    <property type="match status" value="1"/>
</dbReference>
<dbReference type="Pfam" id="PF11871">
    <property type="entry name" value="DUF3391"/>
    <property type="match status" value="1"/>
</dbReference>
<dbReference type="eggNOG" id="COG2206">
    <property type="taxonomic scope" value="Bacteria"/>
</dbReference>
<evidence type="ECO:0000313" key="3">
    <source>
        <dbReference type="EMBL" id="ACE84291.1"/>
    </source>
</evidence>
<reference evidence="3 4" key="1">
    <citation type="journal article" date="2008" name="J. Bacteriol.">
        <title>Insights into plant cell wall degradation from the genome sequence of the soil bacterium Cellvibrio japonicus.</title>
        <authorList>
            <person name="Deboy R.T."/>
            <person name="Mongodin E.F."/>
            <person name="Fouts D.E."/>
            <person name="Tailford L.E."/>
            <person name="Khouri H."/>
            <person name="Emerson J.B."/>
            <person name="Mohamoud Y."/>
            <person name="Watkins K."/>
            <person name="Henrissat B."/>
            <person name="Gilbert H.J."/>
            <person name="Nelson K.E."/>
        </authorList>
    </citation>
    <scope>NUCLEOTIDE SEQUENCE [LARGE SCALE GENOMIC DNA]</scope>
    <source>
        <strain evidence="3 4">Ueda107</strain>
    </source>
</reference>
<organism evidence="3 4">
    <name type="scientific">Cellvibrio japonicus (strain Ueda107)</name>
    <name type="common">Pseudomonas fluorescens subsp. cellulosa</name>
    <dbReference type="NCBI Taxonomy" id="498211"/>
    <lineage>
        <taxon>Bacteria</taxon>
        <taxon>Pseudomonadati</taxon>
        <taxon>Pseudomonadota</taxon>
        <taxon>Gammaproteobacteria</taxon>
        <taxon>Cellvibrionales</taxon>
        <taxon>Cellvibrionaceae</taxon>
        <taxon>Cellvibrio</taxon>
    </lineage>
</organism>
<dbReference type="InterPro" id="IPR006675">
    <property type="entry name" value="HDIG_dom"/>
</dbReference>
<dbReference type="STRING" id="498211.CJA_2573"/>
<dbReference type="HOGENOM" id="CLU_000445_92_1_6"/>
<dbReference type="PANTHER" id="PTHR43155">
    <property type="entry name" value="CYCLIC DI-GMP PHOSPHODIESTERASE PA4108-RELATED"/>
    <property type="match status" value="1"/>
</dbReference>
<evidence type="ECO:0000313" key="4">
    <source>
        <dbReference type="Proteomes" id="UP000001036"/>
    </source>
</evidence>
<proteinExistence type="predicted"/>
<dbReference type="Proteomes" id="UP000001036">
    <property type="component" value="Chromosome"/>
</dbReference>
<dbReference type="GO" id="GO:0008081">
    <property type="term" value="F:phosphoric diester hydrolase activity"/>
    <property type="evidence" value="ECO:0007669"/>
    <property type="project" value="UniProtKB-ARBA"/>
</dbReference>
<dbReference type="AlphaFoldDB" id="B3PL59"/>
<protein>
    <submittedName>
        <fullName evidence="3">HD domain protein</fullName>
    </submittedName>
</protein>
<feature type="domain" description="HD" evidence="1">
    <location>
        <begin position="167"/>
        <end position="290"/>
    </location>
</feature>
<gene>
    <name evidence="3" type="ordered locus">CJA_2573</name>
</gene>
<accession>B3PL59</accession>
<feature type="domain" description="HD-GYP" evidence="2">
    <location>
        <begin position="145"/>
        <end position="341"/>
    </location>
</feature>
<dbReference type="InterPro" id="IPR003607">
    <property type="entry name" value="HD/PDEase_dom"/>
</dbReference>
<dbReference type="InterPro" id="IPR037522">
    <property type="entry name" value="HD_GYP_dom"/>
</dbReference>
<dbReference type="EMBL" id="CP000934">
    <property type="protein sequence ID" value="ACE84291.1"/>
    <property type="molecule type" value="Genomic_DNA"/>
</dbReference>
<dbReference type="PROSITE" id="PS51831">
    <property type="entry name" value="HD"/>
    <property type="match status" value="1"/>
</dbReference>
<evidence type="ECO:0000259" key="2">
    <source>
        <dbReference type="PROSITE" id="PS51832"/>
    </source>
</evidence>
<dbReference type="InterPro" id="IPR021812">
    <property type="entry name" value="DUF3391"/>
</dbReference>
<dbReference type="PANTHER" id="PTHR43155:SF2">
    <property type="entry name" value="CYCLIC DI-GMP PHOSPHODIESTERASE PA4108"/>
    <property type="match status" value="1"/>
</dbReference>
<name>B3PL59_CELJU</name>
<dbReference type="RefSeq" id="WP_012488169.1">
    <property type="nucleotide sequence ID" value="NC_010995.1"/>
</dbReference>
<sequence length="418" mass="47347">MDSREVRAGYMDAKVGSIKIHISELKIGMFVSKLDRDWLETPFLMQGFMIESLDDIDTVAEYAEYVWVDAVKEEWVPPETRAVSGSPIAKAKSYVNKVDAQQEHRAALGVYREARRLTKSLLDDARFGGVINTEAAKATVKDCVHSVLRNPDALLWMARMRNEDEYTSEHCLNVCILAVAFGRHLGMNESELEKLGLCGLLHDVGKMRVPQELLNKVEPLSEKEFNMVRAHATHGRNLLMSSPGVPNVAVDVAYSHHERVDGEGYPRKLKASGISDYARIISIVDAYDAMTADRCYSRAIPSTDALKRIFQDRGSHFDERLALEFIKCVGLYPPGSLVELVNGLIGIVLETNNRFRHLPKIIVVMDLIKPLEKEQVISLEEVEQRKLDKTYLIKRALRDGSHGIFIREYREKGLVFRY</sequence>
<dbReference type="Gene3D" id="1.10.3210.10">
    <property type="entry name" value="Hypothetical protein af1432"/>
    <property type="match status" value="1"/>
</dbReference>
<dbReference type="SUPFAM" id="SSF109604">
    <property type="entry name" value="HD-domain/PDEase-like"/>
    <property type="match status" value="1"/>
</dbReference>
<evidence type="ECO:0000259" key="1">
    <source>
        <dbReference type="PROSITE" id="PS51831"/>
    </source>
</evidence>
<dbReference type="SMART" id="SM00471">
    <property type="entry name" value="HDc"/>
    <property type="match status" value="1"/>
</dbReference>
<dbReference type="Pfam" id="PF13487">
    <property type="entry name" value="HD_5"/>
    <property type="match status" value="1"/>
</dbReference>